<dbReference type="PANTHER" id="PTHR21337:SF28">
    <property type="entry name" value="PHOSPHO-2-DEHYDRO-3-DEOXYHEPTONATE ALDOLASE 2, CHLOROPLASTIC"/>
    <property type="match status" value="1"/>
</dbReference>
<comment type="pathway">
    <text evidence="6">Metabolic intermediate biosynthesis; chorismate biosynthesis; chorismate from D-erythrose 4-phosphate and phosphoenolpyruvate: step 1/7.</text>
</comment>
<comment type="subcellular location">
    <subcellularLocation>
        <location evidence="6">Plastid</location>
        <location evidence="6">Chloroplast</location>
    </subcellularLocation>
</comment>
<dbReference type="Proteomes" id="UP000489600">
    <property type="component" value="Unassembled WGS sequence"/>
</dbReference>
<feature type="region of interest" description="Disordered" evidence="7">
    <location>
        <begin position="1"/>
        <end position="21"/>
    </location>
</feature>
<comment type="catalytic activity">
    <reaction evidence="5 6">
        <text>D-erythrose 4-phosphate + phosphoenolpyruvate + H2O = 7-phospho-2-dehydro-3-deoxy-D-arabino-heptonate + phosphate</text>
        <dbReference type="Rhea" id="RHEA:14717"/>
        <dbReference type="ChEBI" id="CHEBI:15377"/>
        <dbReference type="ChEBI" id="CHEBI:16897"/>
        <dbReference type="ChEBI" id="CHEBI:43474"/>
        <dbReference type="ChEBI" id="CHEBI:58394"/>
        <dbReference type="ChEBI" id="CHEBI:58702"/>
        <dbReference type="EC" id="2.5.1.54"/>
    </reaction>
</comment>
<accession>A0A565C565</accession>
<keyword evidence="4 6" id="KW-0057">Aromatic amino acid biosynthesis</keyword>
<dbReference type="AlphaFoldDB" id="A0A565C565"/>
<keyword evidence="6" id="KW-0150">Chloroplast</keyword>
<dbReference type="GO" id="GO:0009423">
    <property type="term" value="P:chorismate biosynthetic process"/>
    <property type="evidence" value="ECO:0007669"/>
    <property type="project" value="UniProtKB-UniPathway"/>
</dbReference>
<dbReference type="SUPFAM" id="SSF51569">
    <property type="entry name" value="Aldolase"/>
    <property type="match status" value="1"/>
</dbReference>
<dbReference type="EC" id="2.5.1.54" evidence="6"/>
<comment type="similarity">
    <text evidence="6">Belongs to the class-II DAHP synthase family.</text>
</comment>
<keyword evidence="9" id="KW-1185">Reference proteome</keyword>
<dbReference type="GO" id="GO:0008652">
    <property type="term" value="P:amino acid biosynthetic process"/>
    <property type="evidence" value="ECO:0007669"/>
    <property type="project" value="UniProtKB-KW"/>
</dbReference>
<protein>
    <recommendedName>
        <fullName evidence="6">Phospho-2-dehydro-3-deoxyheptonate aldolase</fullName>
        <ecNumber evidence="6">2.5.1.54</ecNumber>
    </recommendedName>
</protein>
<keyword evidence="6" id="KW-0934">Plastid</keyword>
<dbReference type="GO" id="GO:0000786">
    <property type="term" value="C:nucleosome"/>
    <property type="evidence" value="ECO:0007669"/>
    <property type="project" value="InterPro"/>
</dbReference>
<evidence type="ECO:0000256" key="3">
    <source>
        <dbReference type="ARBA" id="ARBA00022990"/>
    </source>
</evidence>
<gene>
    <name evidence="8" type="ORF">ANE_LOCUS19245</name>
</gene>
<dbReference type="Pfam" id="PF01474">
    <property type="entry name" value="DAHP_synth_2"/>
    <property type="match status" value="1"/>
</dbReference>
<keyword evidence="3" id="KW-0007">Acetylation</keyword>
<name>A0A565C565_9BRAS</name>
<keyword evidence="1 6" id="KW-0028">Amino-acid biosynthesis</keyword>
<dbReference type="InterPro" id="IPR002480">
    <property type="entry name" value="DAHP_synth_2"/>
</dbReference>
<dbReference type="PANTHER" id="PTHR21337">
    <property type="entry name" value="PHOSPHO-2-DEHYDRO-3-DEOXYHEPTONATE ALDOLASE 1, 2"/>
    <property type="match status" value="1"/>
</dbReference>
<dbReference type="GO" id="GO:0003677">
    <property type="term" value="F:DNA binding"/>
    <property type="evidence" value="ECO:0007669"/>
    <property type="project" value="InterPro"/>
</dbReference>
<evidence type="ECO:0000313" key="9">
    <source>
        <dbReference type="Proteomes" id="UP000489600"/>
    </source>
</evidence>
<dbReference type="PRINTS" id="PR00622">
    <property type="entry name" value="HISTONEH3"/>
</dbReference>
<dbReference type="InterPro" id="IPR000164">
    <property type="entry name" value="Histone_H3/CENP-A"/>
</dbReference>
<reference evidence="8" key="1">
    <citation type="submission" date="2019-07" db="EMBL/GenBank/DDBJ databases">
        <authorList>
            <person name="Dittberner H."/>
        </authorList>
    </citation>
    <scope>NUCLEOTIDE SEQUENCE [LARGE SCALE GENOMIC DNA]</scope>
</reference>
<dbReference type="GO" id="GO:0003849">
    <property type="term" value="F:3-deoxy-7-phosphoheptulonate synthase activity"/>
    <property type="evidence" value="ECO:0007669"/>
    <property type="project" value="UniProtKB-EC"/>
</dbReference>
<dbReference type="GO" id="GO:0030527">
    <property type="term" value="F:structural constituent of chromatin"/>
    <property type="evidence" value="ECO:0007669"/>
    <property type="project" value="InterPro"/>
</dbReference>
<dbReference type="GO" id="GO:0009073">
    <property type="term" value="P:aromatic amino acid family biosynthetic process"/>
    <property type="evidence" value="ECO:0007669"/>
    <property type="project" value="UniProtKB-KW"/>
</dbReference>
<evidence type="ECO:0000256" key="7">
    <source>
        <dbReference type="SAM" id="MobiDB-lite"/>
    </source>
</evidence>
<evidence type="ECO:0000256" key="4">
    <source>
        <dbReference type="ARBA" id="ARBA00023141"/>
    </source>
</evidence>
<evidence type="ECO:0000256" key="6">
    <source>
        <dbReference type="RuleBase" id="RU363071"/>
    </source>
</evidence>
<keyword evidence="6" id="KW-0809">Transit peptide</keyword>
<dbReference type="GO" id="GO:0009507">
    <property type="term" value="C:chloroplast"/>
    <property type="evidence" value="ECO:0007669"/>
    <property type="project" value="UniProtKB-SubCell"/>
</dbReference>
<organism evidence="8 9">
    <name type="scientific">Arabis nemorensis</name>
    <dbReference type="NCBI Taxonomy" id="586526"/>
    <lineage>
        <taxon>Eukaryota</taxon>
        <taxon>Viridiplantae</taxon>
        <taxon>Streptophyta</taxon>
        <taxon>Embryophyta</taxon>
        <taxon>Tracheophyta</taxon>
        <taxon>Spermatophyta</taxon>
        <taxon>Magnoliopsida</taxon>
        <taxon>eudicotyledons</taxon>
        <taxon>Gunneridae</taxon>
        <taxon>Pentapetalae</taxon>
        <taxon>rosids</taxon>
        <taxon>malvids</taxon>
        <taxon>Brassicales</taxon>
        <taxon>Brassicaceae</taxon>
        <taxon>Arabideae</taxon>
        <taxon>Arabis</taxon>
    </lineage>
</organism>
<keyword evidence="2 6" id="KW-0808">Transferase</keyword>
<dbReference type="UniPathway" id="UPA00053">
    <property type="reaction ID" value="UER00084"/>
</dbReference>
<evidence type="ECO:0000313" key="8">
    <source>
        <dbReference type="EMBL" id="VVB08801.1"/>
    </source>
</evidence>
<proteinExistence type="inferred from homology"/>
<dbReference type="OrthoDB" id="2338at2759"/>
<evidence type="ECO:0000256" key="1">
    <source>
        <dbReference type="ARBA" id="ARBA00022605"/>
    </source>
</evidence>
<evidence type="ECO:0000256" key="5">
    <source>
        <dbReference type="ARBA" id="ARBA00047508"/>
    </source>
</evidence>
<sequence>MARTKRTARNSTGRKAPRKKLATKTRFLNSCCCDLNRYRELANRVDEALGFMGVAGLTNAHPIMTTTKFWTFHECLLLPYEQYVDPVRL</sequence>
<comment type="caution">
    <text evidence="8">The sequence shown here is derived from an EMBL/GenBank/DDBJ whole genome shotgun (WGS) entry which is preliminary data.</text>
</comment>
<evidence type="ECO:0000256" key="2">
    <source>
        <dbReference type="ARBA" id="ARBA00022679"/>
    </source>
</evidence>
<dbReference type="EMBL" id="CABITT030000006">
    <property type="protein sequence ID" value="VVB08801.1"/>
    <property type="molecule type" value="Genomic_DNA"/>
</dbReference>